<dbReference type="SUPFAM" id="SSF56281">
    <property type="entry name" value="Metallo-hydrolase/oxidoreductase"/>
    <property type="match status" value="1"/>
</dbReference>
<comment type="cofactor">
    <cofactor evidence="1">
        <name>Zn(2+)</name>
        <dbReference type="ChEBI" id="CHEBI:29105"/>
    </cofactor>
</comment>
<dbReference type="PANTHER" id="PTHR46233">
    <property type="entry name" value="HYDROXYACYLGLUTATHIONE HYDROLASE GLOC"/>
    <property type="match status" value="1"/>
</dbReference>
<gene>
    <name evidence="6" type="ORF">NCTC10172_00556</name>
</gene>
<evidence type="ECO:0000313" key="6">
    <source>
        <dbReference type="EMBL" id="VEU82540.1"/>
    </source>
</evidence>
<reference evidence="6 7" key="1">
    <citation type="submission" date="2019-01" db="EMBL/GenBank/DDBJ databases">
        <authorList>
            <consortium name="Pathogen Informatics"/>
        </authorList>
    </citation>
    <scope>NUCLEOTIDE SEQUENCE [LARGE SCALE GENOMIC DNA]</scope>
    <source>
        <strain evidence="6 7">NCTC10172</strain>
    </source>
</reference>
<evidence type="ECO:0000259" key="5">
    <source>
        <dbReference type="SMART" id="SM00849"/>
    </source>
</evidence>
<dbReference type="EMBL" id="LR215050">
    <property type="protein sequence ID" value="VEU82540.1"/>
    <property type="molecule type" value="Genomic_DNA"/>
</dbReference>
<proteinExistence type="predicted"/>
<dbReference type="GO" id="GO:0046872">
    <property type="term" value="F:metal ion binding"/>
    <property type="evidence" value="ECO:0007669"/>
    <property type="project" value="UniProtKB-KW"/>
</dbReference>
<evidence type="ECO:0000256" key="3">
    <source>
        <dbReference type="ARBA" id="ARBA00022801"/>
    </source>
</evidence>
<dbReference type="Gene3D" id="3.60.15.10">
    <property type="entry name" value="Ribonuclease Z/Hydroxyacylglutathione hydrolase-like"/>
    <property type="match status" value="1"/>
</dbReference>
<accession>A0A449BJD1</accession>
<evidence type="ECO:0000256" key="4">
    <source>
        <dbReference type="ARBA" id="ARBA00022833"/>
    </source>
</evidence>
<dbReference type="STRING" id="1408416.GCA_000702765_00928"/>
<evidence type="ECO:0000256" key="1">
    <source>
        <dbReference type="ARBA" id="ARBA00001947"/>
    </source>
</evidence>
<dbReference type="AlphaFoldDB" id="A0A449BJD1"/>
<dbReference type="KEGG" id="ahk:NCTC10172_00556"/>
<sequence length="206" mass="23583">MVNLFKGNDDISHSYLICRFGHCMLIDPSHDYEGILAKLGDQSLDGILITHAHSDHVDLIGSFNCPVYIHELDASLLFEDKYNGYGSNKRPFKRKELDLRMIKDQDELQLGDQKIICYHTPGHTQGSVSFLFDNHLFTGDTLFKLDVGRHDLFGGNLFDLKRSIIQLLDTLNANIKVCPGHDDMTTIREEKKSNPFYIKWKKQGKI</sequence>
<evidence type="ECO:0000313" key="7">
    <source>
        <dbReference type="Proteomes" id="UP000290909"/>
    </source>
</evidence>
<keyword evidence="2" id="KW-0479">Metal-binding</keyword>
<organism evidence="6 7">
    <name type="scientific">Acholeplasma hippikon</name>
    <dbReference type="NCBI Taxonomy" id="264636"/>
    <lineage>
        <taxon>Bacteria</taxon>
        <taxon>Bacillati</taxon>
        <taxon>Mycoplasmatota</taxon>
        <taxon>Mollicutes</taxon>
        <taxon>Acholeplasmatales</taxon>
        <taxon>Acholeplasmataceae</taxon>
        <taxon>Acholeplasma</taxon>
    </lineage>
</organism>
<dbReference type="CDD" id="cd06262">
    <property type="entry name" value="metallo-hydrolase-like_MBL-fold"/>
    <property type="match status" value="1"/>
</dbReference>
<dbReference type="RefSeq" id="WP_035369363.1">
    <property type="nucleotide sequence ID" value="NZ_LR215050.1"/>
</dbReference>
<dbReference type="InterPro" id="IPR051453">
    <property type="entry name" value="MBL_Glyoxalase_II"/>
</dbReference>
<dbReference type="GO" id="GO:0016787">
    <property type="term" value="F:hydrolase activity"/>
    <property type="evidence" value="ECO:0007669"/>
    <property type="project" value="UniProtKB-KW"/>
</dbReference>
<name>A0A449BJD1_9MOLU</name>
<keyword evidence="4" id="KW-0862">Zinc</keyword>
<dbReference type="Pfam" id="PF00753">
    <property type="entry name" value="Lactamase_B"/>
    <property type="match status" value="1"/>
</dbReference>
<dbReference type="PANTHER" id="PTHR46233:SF3">
    <property type="entry name" value="HYDROXYACYLGLUTATHIONE HYDROLASE GLOC"/>
    <property type="match status" value="1"/>
</dbReference>
<protein>
    <submittedName>
        <fullName evidence="6">Hydroxyacylglutathione hydrolase</fullName>
    </submittedName>
</protein>
<dbReference type="InterPro" id="IPR001279">
    <property type="entry name" value="Metallo-B-lactamas"/>
</dbReference>
<evidence type="ECO:0000256" key="2">
    <source>
        <dbReference type="ARBA" id="ARBA00022723"/>
    </source>
</evidence>
<keyword evidence="3 6" id="KW-0378">Hydrolase</keyword>
<dbReference type="InterPro" id="IPR036866">
    <property type="entry name" value="RibonucZ/Hydroxyglut_hydro"/>
</dbReference>
<keyword evidence="7" id="KW-1185">Reference proteome</keyword>
<feature type="domain" description="Metallo-beta-lactamase" evidence="5">
    <location>
        <begin position="11"/>
        <end position="181"/>
    </location>
</feature>
<dbReference type="Proteomes" id="UP000290909">
    <property type="component" value="Chromosome"/>
</dbReference>
<dbReference type="SMART" id="SM00849">
    <property type="entry name" value="Lactamase_B"/>
    <property type="match status" value="1"/>
</dbReference>